<dbReference type="SUPFAM" id="SSF52096">
    <property type="entry name" value="ClpP/crotonase"/>
    <property type="match status" value="1"/>
</dbReference>
<dbReference type="NCBIfam" id="NF004127">
    <property type="entry name" value="PRK05617.1"/>
    <property type="match status" value="1"/>
</dbReference>
<accession>A0A5C1YQF1</accession>
<dbReference type="Pfam" id="PF16113">
    <property type="entry name" value="ECH_2"/>
    <property type="match status" value="1"/>
</dbReference>
<dbReference type="EMBL" id="CP043506">
    <property type="protein sequence ID" value="QEO17460.1"/>
    <property type="molecule type" value="Genomic_DNA"/>
</dbReference>
<dbReference type="EC" id="3.1.2.4" evidence="2"/>
<dbReference type="PANTHER" id="PTHR43176:SF3">
    <property type="entry name" value="3-HYDROXYISOBUTYRYL-COA HYDROLASE, MITOCHONDRIAL"/>
    <property type="match status" value="1"/>
</dbReference>
<gene>
    <name evidence="5" type="ORF">FLP30_06785</name>
</gene>
<sequence length="342" mass="36160">MTQDALSGLADVRTERVGHMGRIVLDRPKRLNALDAGIAKAIDRVLDAWEHDDSVAVVVLESSSPRAFCAGGDLRAIREALLAHGPDSTFELMDTAYTTMLRLADYPKPVVSLLDGIVMGGGVGIGCHVSHRIVTERSVLAMPETSIGLVTDAGGSWLLSRPGGHVGLRLALTGGRVTGAQAVALGLADGLVPSDSLDALRAALSEQNVDDALARFVTAPGDDGTVSATLEACYAAPDMAGILARLEACPLEEARQDLDDLSRASPSSLLATWLGWHAARKLGTLHDVFDLERRLVRHVLAQPDLAEGVRARLVDRDNTPAWQPATLAEVDTAAIQRVVEGV</sequence>
<evidence type="ECO:0000313" key="5">
    <source>
        <dbReference type="EMBL" id="QEO17460.1"/>
    </source>
</evidence>
<dbReference type="OrthoDB" id="9790967at2"/>
<dbReference type="KEGG" id="acek:FLP30_06785"/>
<dbReference type="CDD" id="cd06558">
    <property type="entry name" value="crotonase-like"/>
    <property type="match status" value="1"/>
</dbReference>
<keyword evidence="6" id="KW-1185">Reference proteome</keyword>
<reference evidence="5 6" key="1">
    <citation type="submission" date="2019-09" db="EMBL/GenBank/DDBJ databases">
        <title>Genome sequencing of strain KACC 21233.</title>
        <authorList>
            <person name="Heo J."/>
            <person name="Kim S.-J."/>
            <person name="Kim J.-S."/>
            <person name="Hong S.-B."/>
            <person name="Kwon S.-W."/>
        </authorList>
    </citation>
    <scope>NUCLEOTIDE SEQUENCE [LARGE SCALE GENOMIC DNA]</scope>
    <source>
        <strain evidence="5 6">KACC 21233</strain>
    </source>
</reference>
<evidence type="ECO:0000256" key="1">
    <source>
        <dbReference type="ARBA" id="ARBA00001709"/>
    </source>
</evidence>
<feature type="domain" description="Enoyl-CoA hydratase/isomerase" evidence="4">
    <location>
        <begin position="21"/>
        <end position="338"/>
    </location>
</feature>
<dbReference type="Gene3D" id="3.90.226.10">
    <property type="entry name" value="2-enoyl-CoA Hydratase, Chain A, domain 1"/>
    <property type="match status" value="1"/>
</dbReference>
<dbReference type="PANTHER" id="PTHR43176">
    <property type="entry name" value="3-HYDROXYISOBUTYRYL-COA HYDROLASE-RELATED"/>
    <property type="match status" value="1"/>
</dbReference>
<dbReference type="Proteomes" id="UP000324536">
    <property type="component" value="Chromosome"/>
</dbReference>
<dbReference type="InterPro" id="IPR032259">
    <property type="entry name" value="HIBYL-CoA-H"/>
</dbReference>
<dbReference type="GO" id="GO:0005829">
    <property type="term" value="C:cytosol"/>
    <property type="evidence" value="ECO:0007669"/>
    <property type="project" value="TreeGrafter"/>
</dbReference>
<keyword evidence="3" id="KW-0378">Hydrolase</keyword>
<evidence type="ECO:0000256" key="2">
    <source>
        <dbReference type="ARBA" id="ARBA00011915"/>
    </source>
</evidence>
<evidence type="ECO:0000313" key="6">
    <source>
        <dbReference type="Proteomes" id="UP000324536"/>
    </source>
</evidence>
<name>A0A5C1YQF1_9PROT</name>
<comment type="catalytic activity">
    <reaction evidence="1">
        <text>3-hydroxy-2-methylpropanoyl-CoA + H2O = 3-hydroxy-2-methylpropanoate + CoA + H(+)</text>
        <dbReference type="Rhea" id="RHEA:20888"/>
        <dbReference type="ChEBI" id="CHEBI:11805"/>
        <dbReference type="ChEBI" id="CHEBI:15377"/>
        <dbReference type="ChEBI" id="CHEBI:15378"/>
        <dbReference type="ChEBI" id="CHEBI:57287"/>
        <dbReference type="ChEBI" id="CHEBI:57340"/>
        <dbReference type="EC" id="3.1.2.4"/>
    </reaction>
</comment>
<dbReference type="InterPro" id="IPR045004">
    <property type="entry name" value="ECH_dom"/>
</dbReference>
<protein>
    <recommendedName>
        <fullName evidence="2">3-hydroxyisobutyryl-CoA hydrolase</fullName>
        <ecNumber evidence="2">3.1.2.4</ecNumber>
    </recommendedName>
</protein>
<organism evidence="5 6">
    <name type="scientific">Acetobacter vaccinii</name>
    <dbReference type="NCBI Taxonomy" id="2592655"/>
    <lineage>
        <taxon>Bacteria</taxon>
        <taxon>Pseudomonadati</taxon>
        <taxon>Pseudomonadota</taxon>
        <taxon>Alphaproteobacteria</taxon>
        <taxon>Acetobacterales</taxon>
        <taxon>Acetobacteraceae</taxon>
        <taxon>Acetobacter</taxon>
    </lineage>
</organism>
<dbReference type="GO" id="GO:0016853">
    <property type="term" value="F:isomerase activity"/>
    <property type="evidence" value="ECO:0007669"/>
    <property type="project" value="UniProtKB-KW"/>
</dbReference>
<evidence type="ECO:0000256" key="3">
    <source>
        <dbReference type="ARBA" id="ARBA00022801"/>
    </source>
</evidence>
<dbReference type="GO" id="GO:0006574">
    <property type="term" value="P:L-valine catabolic process"/>
    <property type="evidence" value="ECO:0007669"/>
    <property type="project" value="TreeGrafter"/>
</dbReference>
<proteinExistence type="predicted"/>
<dbReference type="RefSeq" id="WP_149279138.1">
    <property type="nucleotide sequence ID" value="NZ_CP043506.1"/>
</dbReference>
<keyword evidence="5" id="KW-0413">Isomerase</keyword>
<evidence type="ECO:0000259" key="4">
    <source>
        <dbReference type="Pfam" id="PF16113"/>
    </source>
</evidence>
<dbReference type="AlphaFoldDB" id="A0A5C1YQF1"/>
<dbReference type="InterPro" id="IPR029045">
    <property type="entry name" value="ClpP/crotonase-like_dom_sf"/>
</dbReference>
<dbReference type="GO" id="GO:0003860">
    <property type="term" value="F:3-hydroxyisobutyryl-CoA hydrolase activity"/>
    <property type="evidence" value="ECO:0007669"/>
    <property type="project" value="UniProtKB-EC"/>
</dbReference>